<organism evidence="1 2">
    <name type="scientific">Allacma fusca</name>
    <dbReference type="NCBI Taxonomy" id="39272"/>
    <lineage>
        <taxon>Eukaryota</taxon>
        <taxon>Metazoa</taxon>
        <taxon>Ecdysozoa</taxon>
        <taxon>Arthropoda</taxon>
        <taxon>Hexapoda</taxon>
        <taxon>Collembola</taxon>
        <taxon>Symphypleona</taxon>
        <taxon>Sminthuridae</taxon>
        <taxon>Allacma</taxon>
    </lineage>
</organism>
<dbReference type="Proteomes" id="UP000708208">
    <property type="component" value="Unassembled WGS sequence"/>
</dbReference>
<protein>
    <submittedName>
        <fullName evidence="1">Uncharacterized protein</fullName>
    </submittedName>
</protein>
<dbReference type="AlphaFoldDB" id="A0A8J2P2N6"/>
<reference evidence="1" key="1">
    <citation type="submission" date="2021-06" db="EMBL/GenBank/DDBJ databases">
        <authorList>
            <person name="Hodson N. C."/>
            <person name="Mongue J. A."/>
            <person name="Jaron S. K."/>
        </authorList>
    </citation>
    <scope>NUCLEOTIDE SEQUENCE</scope>
</reference>
<dbReference type="EMBL" id="CAJVCH010097581">
    <property type="protein sequence ID" value="CAG7723286.1"/>
    <property type="molecule type" value="Genomic_DNA"/>
</dbReference>
<name>A0A8J2P2N6_9HEXA</name>
<evidence type="ECO:0000313" key="2">
    <source>
        <dbReference type="Proteomes" id="UP000708208"/>
    </source>
</evidence>
<accession>A0A8J2P2N6</accession>
<feature type="non-terminal residue" evidence="1">
    <location>
        <position position="24"/>
    </location>
</feature>
<evidence type="ECO:0000313" key="1">
    <source>
        <dbReference type="EMBL" id="CAG7723286.1"/>
    </source>
</evidence>
<proteinExistence type="predicted"/>
<feature type="non-terminal residue" evidence="1">
    <location>
        <position position="1"/>
    </location>
</feature>
<gene>
    <name evidence="1" type="ORF">AFUS01_LOCUS12382</name>
</gene>
<keyword evidence="2" id="KW-1185">Reference proteome</keyword>
<sequence>IIDNIVVLNANYVTKIAYDILRPV</sequence>
<comment type="caution">
    <text evidence="1">The sequence shown here is derived from an EMBL/GenBank/DDBJ whole genome shotgun (WGS) entry which is preliminary data.</text>
</comment>